<keyword evidence="1" id="KW-0805">Transcription regulation</keyword>
<dbReference type="Pfam" id="PF01965">
    <property type="entry name" value="DJ-1_PfpI"/>
    <property type="match status" value="1"/>
</dbReference>
<keyword evidence="2" id="KW-0238">DNA-binding</keyword>
<dbReference type="GO" id="GO:0003700">
    <property type="term" value="F:DNA-binding transcription factor activity"/>
    <property type="evidence" value="ECO:0007669"/>
    <property type="project" value="InterPro"/>
</dbReference>
<dbReference type="CDD" id="cd03137">
    <property type="entry name" value="GATase1_AraC_1"/>
    <property type="match status" value="1"/>
</dbReference>
<dbReference type="Gene3D" id="3.40.50.880">
    <property type="match status" value="1"/>
</dbReference>
<protein>
    <submittedName>
        <fullName evidence="5">AraC family transcriptional regulator</fullName>
    </submittedName>
</protein>
<evidence type="ECO:0000256" key="2">
    <source>
        <dbReference type="ARBA" id="ARBA00023125"/>
    </source>
</evidence>
<dbReference type="InterPro" id="IPR052158">
    <property type="entry name" value="INH-QAR"/>
</dbReference>
<evidence type="ECO:0000256" key="3">
    <source>
        <dbReference type="ARBA" id="ARBA00023163"/>
    </source>
</evidence>
<dbReference type="RefSeq" id="WP_187688602.1">
    <property type="nucleotide sequence ID" value="NZ_AP023396.1"/>
</dbReference>
<dbReference type="EMBL" id="AP023396">
    <property type="protein sequence ID" value="BCK55501.1"/>
    <property type="molecule type" value="Genomic_DNA"/>
</dbReference>
<dbReference type="SMART" id="SM00342">
    <property type="entry name" value="HTH_ARAC"/>
    <property type="match status" value="1"/>
</dbReference>
<dbReference type="PANTHER" id="PTHR43130:SF3">
    <property type="entry name" value="HTH-TYPE TRANSCRIPTIONAL REGULATOR RV1931C"/>
    <property type="match status" value="1"/>
</dbReference>
<keyword evidence="6" id="KW-1185">Reference proteome</keyword>
<evidence type="ECO:0000313" key="6">
    <source>
        <dbReference type="Proteomes" id="UP000516173"/>
    </source>
</evidence>
<dbReference type="PROSITE" id="PS01124">
    <property type="entry name" value="HTH_ARAC_FAMILY_2"/>
    <property type="match status" value="1"/>
</dbReference>
<dbReference type="InterPro" id="IPR018062">
    <property type="entry name" value="HTH_AraC-typ_CS"/>
</dbReference>
<name>A0A7G1KKY3_9NOCA</name>
<dbReference type="Pfam" id="PF12833">
    <property type="entry name" value="HTH_18"/>
    <property type="match status" value="1"/>
</dbReference>
<dbReference type="InterPro" id="IPR029062">
    <property type="entry name" value="Class_I_gatase-like"/>
</dbReference>
<feature type="domain" description="HTH araC/xylS-type" evidence="4">
    <location>
        <begin position="212"/>
        <end position="311"/>
    </location>
</feature>
<dbReference type="InterPro" id="IPR002818">
    <property type="entry name" value="DJ-1/PfpI"/>
</dbReference>
<organism evidence="5 6">
    <name type="scientific">Nocardia wallacei</name>
    <dbReference type="NCBI Taxonomy" id="480035"/>
    <lineage>
        <taxon>Bacteria</taxon>
        <taxon>Bacillati</taxon>
        <taxon>Actinomycetota</taxon>
        <taxon>Actinomycetes</taxon>
        <taxon>Mycobacteriales</taxon>
        <taxon>Nocardiaceae</taxon>
        <taxon>Nocardia</taxon>
    </lineage>
</organism>
<evidence type="ECO:0000259" key="4">
    <source>
        <dbReference type="PROSITE" id="PS01124"/>
    </source>
</evidence>
<dbReference type="PANTHER" id="PTHR43130">
    <property type="entry name" value="ARAC-FAMILY TRANSCRIPTIONAL REGULATOR"/>
    <property type="match status" value="1"/>
</dbReference>
<gene>
    <name evidence="5" type="ORF">NWFMUON74_32730</name>
</gene>
<reference evidence="5 6" key="1">
    <citation type="submission" date="2020-08" db="EMBL/GenBank/DDBJ databases">
        <title>Genome Sequencing of Nocardia wallacei strain FMUON74 and assembly.</title>
        <authorList>
            <person name="Toyokawa M."/>
            <person name="Uesaka K."/>
        </authorList>
    </citation>
    <scope>NUCLEOTIDE SEQUENCE [LARGE SCALE GENOMIC DNA]</scope>
    <source>
        <strain evidence="5 6">FMUON74</strain>
    </source>
</reference>
<dbReference type="GO" id="GO:0043565">
    <property type="term" value="F:sequence-specific DNA binding"/>
    <property type="evidence" value="ECO:0007669"/>
    <property type="project" value="InterPro"/>
</dbReference>
<dbReference type="InterPro" id="IPR009057">
    <property type="entry name" value="Homeodomain-like_sf"/>
</dbReference>
<dbReference type="GeneID" id="80347811"/>
<dbReference type="InterPro" id="IPR018060">
    <property type="entry name" value="HTH_AraC"/>
</dbReference>
<dbReference type="Gene3D" id="1.10.10.60">
    <property type="entry name" value="Homeodomain-like"/>
    <property type="match status" value="1"/>
</dbReference>
<proteinExistence type="predicted"/>
<dbReference type="Proteomes" id="UP000516173">
    <property type="component" value="Chromosome"/>
</dbReference>
<evidence type="ECO:0000256" key="1">
    <source>
        <dbReference type="ARBA" id="ARBA00023015"/>
    </source>
</evidence>
<dbReference type="SUPFAM" id="SSF52317">
    <property type="entry name" value="Class I glutamine amidotransferase-like"/>
    <property type="match status" value="1"/>
</dbReference>
<dbReference type="AlphaFoldDB" id="A0A7G1KKY3"/>
<dbReference type="PROSITE" id="PS00041">
    <property type="entry name" value="HTH_ARAC_FAMILY_1"/>
    <property type="match status" value="1"/>
</dbReference>
<dbReference type="KEGG" id="nwl:NWFMUON74_32730"/>
<accession>A0A7G1KKY3</accession>
<keyword evidence="3" id="KW-0804">Transcription</keyword>
<evidence type="ECO:0000313" key="5">
    <source>
        <dbReference type="EMBL" id="BCK55501.1"/>
    </source>
</evidence>
<sequence>MAHRQIAVLAFDGVRLLDVTAVLEVFGTATTLGGRYDTVLCSPTGEPVTTASGTRLLVDSAYDAITRPHTVLVPGAPVLPHTPAPAALPAAVTRLSGPARRIASVCTGAFVLAQAGVLDGRRATTHWRHTGLLARAYPAITVEPDSIYVRDGAIMTSAGVSAALDLALALVEEDEGAALAREVARDLVVFLQRPGGQSQFSVASRTPRPRRDELRTVLESVLADPAHHSLSAMAARAGVSGRHLTRLFRDELSTTPAAFVESARLEAARAMLESGESVTAAAHRCGLGSDESLRRAFLRHLGITPSAYRARFRTAARAAPPAQRSA</sequence>
<dbReference type="SUPFAM" id="SSF46689">
    <property type="entry name" value="Homeodomain-like"/>
    <property type="match status" value="1"/>
</dbReference>